<evidence type="ECO:0000256" key="2">
    <source>
        <dbReference type="ARBA" id="ARBA00022475"/>
    </source>
</evidence>
<dbReference type="InterPro" id="IPR000276">
    <property type="entry name" value="GPCR_Rhodpsn"/>
</dbReference>
<dbReference type="PROSITE" id="PS00237">
    <property type="entry name" value="G_PROTEIN_RECEP_F1_1"/>
    <property type="match status" value="1"/>
</dbReference>
<dbReference type="AlphaFoldDB" id="A0A850XXC0"/>
<evidence type="ECO:0000259" key="13">
    <source>
        <dbReference type="PROSITE" id="PS50262"/>
    </source>
</evidence>
<dbReference type="PANTHER" id="PTHR26450:SF177">
    <property type="entry name" value="OLFACTORY RECEPTOR 52I1-RELATED"/>
    <property type="match status" value="1"/>
</dbReference>
<accession>A0A850XXC0</accession>
<dbReference type="Proteomes" id="UP000653271">
    <property type="component" value="Unassembled WGS sequence"/>
</dbReference>
<dbReference type="PRINTS" id="PR00237">
    <property type="entry name" value="GPCRRHODOPSN"/>
</dbReference>
<feature type="transmembrane region" description="Helical" evidence="12">
    <location>
        <begin position="64"/>
        <end position="81"/>
    </location>
</feature>
<keyword evidence="6 12" id="KW-1133">Transmembrane helix</keyword>
<feature type="transmembrane region" description="Helical" evidence="12">
    <location>
        <begin position="208"/>
        <end position="229"/>
    </location>
</feature>
<evidence type="ECO:0000256" key="8">
    <source>
        <dbReference type="ARBA" id="ARBA00023136"/>
    </source>
</evidence>
<evidence type="ECO:0000256" key="4">
    <source>
        <dbReference type="ARBA" id="ARBA00022692"/>
    </source>
</evidence>
<keyword evidence="9 11" id="KW-0675">Receptor</keyword>
<evidence type="ECO:0000256" key="12">
    <source>
        <dbReference type="RuleBase" id="RU363047"/>
    </source>
</evidence>
<dbReference type="GO" id="GO:0005886">
    <property type="term" value="C:plasma membrane"/>
    <property type="evidence" value="ECO:0007669"/>
    <property type="project" value="UniProtKB-SubCell"/>
</dbReference>
<dbReference type="PRINTS" id="PR00245">
    <property type="entry name" value="OLFACTORYR"/>
</dbReference>
<gene>
    <name evidence="14" type="primary">Or52i1</name>
    <name evidence="14" type="ORF">PIACAY_R08051</name>
</gene>
<keyword evidence="5 12" id="KW-0552">Olfaction</keyword>
<feature type="domain" description="G-protein coupled receptors family 1 profile" evidence="13">
    <location>
        <begin position="44"/>
        <end position="292"/>
    </location>
</feature>
<keyword evidence="2 12" id="KW-1003">Cell membrane</keyword>
<keyword evidence="7 11" id="KW-0297">G-protein coupled receptor</keyword>
<name>A0A850XXC0_PIACA</name>
<feature type="transmembrane region" description="Helical" evidence="12">
    <location>
        <begin position="144"/>
        <end position="166"/>
    </location>
</feature>
<proteinExistence type="inferred from homology"/>
<dbReference type="InterPro" id="IPR017452">
    <property type="entry name" value="GPCR_Rhodpsn_7TM"/>
</dbReference>
<feature type="transmembrane region" description="Helical" evidence="12">
    <location>
        <begin position="241"/>
        <end position="261"/>
    </location>
</feature>
<keyword evidence="3 12" id="KW-0716">Sensory transduction</keyword>
<comment type="caution">
    <text evidence="14">The sequence shown here is derived from an EMBL/GenBank/DDBJ whole genome shotgun (WGS) entry which is preliminary data.</text>
</comment>
<evidence type="ECO:0000256" key="10">
    <source>
        <dbReference type="ARBA" id="ARBA00023224"/>
    </source>
</evidence>
<dbReference type="SUPFAM" id="SSF81321">
    <property type="entry name" value="Family A G protein-coupled receptor-like"/>
    <property type="match status" value="1"/>
</dbReference>
<comment type="subcellular location">
    <subcellularLocation>
        <location evidence="1 12">Cell membrane</location>
        <topology evidence="1 12">Multi-pass membrane protein</topology>
    </subcellularLocation>
</comment>
<dbReference type="SMART" id="SM01381">
    <property type="entry name" value="7TM_GPCR_Srsx"/>
    <property type="match status" value="1"/>
</dbReference>
<evidence type="ECO:0000256" key="1">
    <source>
        <dbReference type="ARBA" id="ARBA00004651"/>
    </source>
</evidence>
<dbReference type="Pfam" id="PF13853">
    <property type="entry name" value="7tm_4"/>
    <property type="match status" value="1"/>
</dbReference>
<comment type="similarity">
    <text evidence="11">Belongs to the G-protein coupled receptor 1 family.</text>
</comment>
<evidence type="ECO:0000256" key="5">
    <source>
        <dbReference type="ARBA" id="ARBA00022725"/>
    </source>
</evidence>
<keyword evidence="15" id="KW-1185">Reference proteome</keyword>
<dbReference type="EMBL" id="WAAB01025135">
    <property type="protein sequence ID" value="NWH82309.1"/>
    <property type="molecule type" value="Genomic_DNA"/>
</dbReference>
<feature type="transmembrane region" description="Helical" evidence="12">
    <location>
        <begin position="29"/>
        <end position="52"/>
    </location>
</feature>
<evidence type="ECO:0000256" key="9">
    <source>
        <dbReference type="ARBA" id="ARBA00023170"/>
    </source>
</evidence>
<reference evidence="14" key="1">
    <citation type="submission" date="2019-09" db="EMBL/GenBank/DDBJ databases">
        <title>Bird 10,000 Genomes (B10K) Project - Family phase.</title>
        <authorList>
            <person name="Zhang G."/>
        </authorList>
    </citation>
    <scope>NUCLEOTIDE SEQUENCE</scope>
    <source>
        <strain evidence="14">B10K-DU-008-47</strain>
        <tissue evidence="14">Mixed tissue sample</tissue>
    </source>
</reference>
<dbReference type="PANTHER" id="PTHR26450">
    <property type="entry name" value="OLFACTORY RECEPTOR 56B1-RELATED"/>
    <property type="match status" value="1"/>
</dbReference>
<dbReference type="InterPro" id="IPR050402">
    <property type="entry name" value="OR51/52/56-like"/>
</dbReference>
<evidence type="ECO:0000313" key="14">
    <source>
        <dbReference type="EMBL" id="NWH82309.1"/>
    </source>
</evidence>
<evidence type="ECO:0000313" key="15">
    <source>
        <dbReference type="Proteomes" id="UP000653271"/>
    </source>
</evidence>
<dbReference type="FunFam" id="1.20.1070.10:FF:000013">
    <property type="entry name" value="Olfactory receptor"/>
    <property type="match status" value="1"/>
</dbReference>
<dbReference type="OrthoDB" id="5969463at2759"/>
<evidence type="ECO:0000256" key="11">
    <source>
        <dbReference type="RuleBase" id="RU000688"/>
    </source>
</evidence>
<protein>
    <recommendedName>
        <fullName evidence="12">Olfactory receptor</fullName>
    </recommendedName>
</protein>
<feature type="transmembrane region" description="Helical" evidence="12">
    <location>
        <begin position="273"/>
        <end position="292"/>
    </location>
</feature>
<feature type="non-terminal residue" evidence="14">
    <location>
        <position position="307"/>
    </location>
</feature>
<evidence type="ECO:0000256" key="3">
    <source>
        <dbReference type="ARBA" id="ARBA00022606"/>
    </source>
</evidence>
<dbReference type="Gene3D" id="1.20.1070.10">
    <property type="entry name" value="Rhodopsin 7-helix transmembrane proteins"/>
    <property type="match status" value="1"/>
</dbReference>
<keyword evidence="8 12" id="KW-0472">Membrane</keyword>
<evidence type="ECO:0000256" key="7">
    <source>
        <dbReference type="ARBA" id="ARBA00023040"/>
    </source>
</evidence>
<evidence type="ECO:0000256" key="6">
    <source>
        <dbReference type="ARBA" id="ARBA00022989"/>
    </source>
</evidence>
<dbReference type="GO" id="GO:0004984">
    <property type="term" value="F:olfactory receptor activity"/>
    <property type="evidence" value="ECO:0007669"/>
    <property type="project" value="InterPro"/>
</dbReference>
<feature type="non-terminal residue" evidence="14">
    <location>
        <position position="1"/>
    </location>
</feature>
<feature type="transmembrane region" description="Helical" evidence="12">
    <location>
        <begin position="101"/>
        <end position="123"/>
    </location>
</feature>
<keyword evidence="4 11" id="KW-0812">Transmembrane</keyword>
<dbReference type="InterPro" id="IPR000725">
    <property type="entry name" value="Olfact_rcpt"/>
</dbReference>
<keyword evidence="10 11" id="KW-0807">Transducer</keyword>
<dbReference type="GO" id="GO:0004930">
    <property type="term" value="F:G protein-coupled receptor activity"/>
    <property type="evidence" value="ECO:0007669"/>
    <property type="project" value="UniProtKB-KW"/>
</dbReference>
<organism evidence="14 15">
    <name type="scientific">Piaya cayana</name>
    <name type="common">Common squirrel cuckoo</name>
    <dbReference type="NCBI Taxonomy" id="33601"/>
    <lineage>
        <taxon>Eukaryota</taxon>
        <taxon>Metazoa</taxon>
        <taxon>Chordata</taxon>
        <taxon>Craniata</taxon>
        <taxon>Vertebrata</taxon>
        <taxon>Euteleostomi</taxon>
        <taxon>Archelosauria</taxon>
        <taxon>Archosauria</taxon>
        <taxon>Dinosauria</taxon>
        <taxon>Saurischia</taxon>
        <taxon>Theropoda</taxon>
        <taxon>Coelurosauria</taxon>
        <taxon>Aves</taxon>
        <taxon>Neognathae</taxon>
        <taxon>Neoaves</taxon>
        <taxon>Otidimorphae</taxon>
        <taxon>Cuculiformes</taxon>
        <taxon>Coccyzidae</taxon>
        <taxon>Piaya</taxon>
    </lineage>
</organism>
<dbReference type="PROSITE" id="PS50262">
    <property type="entry name" value="G_PROTEIN_RECEP_F1_2"/>
    <property type="match status" value="1"/>
</dbReference>
<sequence length="307" mass="32821">PSDPFIQPNSSSTSFILVGVPSLESFSPLLGVFFCFAYVVALLGNGVVLLVLGLDTSLRAPSHLFLAMMAAVDVVMVTSVVPKMLGTLWMESPGISPAACFLQMFLVHSATSGESGVLLAMALDRYVAICHPLRYRIILCPRAVAQIALAIVLRALLFITPLMAMVTKLPYCASRLIPHSYCEHEAVAELACADPGPSGLYSAASSSLIVGMDVAFIAASYGVILHAALRKDRCRRALSTCGCHVGVMLLYYGPGMVSIWAQRAGGRVSAGARVLLADLYLILPAMLNPFVYSARSEQIRRAVLRTL</sequence>